<dbReference type="Pfam" id="PF06197">
    <property type="entry name" value="DUF998"/>
    <property type="match status" value="1"/>
</dbReference>
<sequence>MRTAPGATTALPPGAVTPRMPRNRKEAPMSHPISSAVPAAPAANGTAAPSLTCGIVAGPLFLAVWLAQALTRDGYDLTRHPLSLLSLGDLGWIQIANFVLCGSLFLALSAGLRRRLETGRGHRWAPILVGFHGVGLIVAGVFPTDPGAGFPEGAPAGAPVMSWHGMVHEFGFLIAQVAWFSAAVVFARRFSALGEKAWARLCAAAPVAVLLVLAVPHMDSLSPRIVLATAIEFALLTALARHHARR</sequence>
<organism evidence="3 4">
    <name type="scientific">Bailinhaonella thermotolerans</name>
    <dbReference type="NCBI Taxonomy" id="1070861"/>
    <lineage>
        <taxon>Bacteria</taxon>
        <taxon>Bacillati</taxon>
        <taxon>Actinomycetota</taxon>
        <taxon>Actinomycetes</taxon>
        <taxon>Streptosporangiales</taxon>
        <taxon>Streptosporangiaceae</taxon>
        <taxon>Bailinhaonella</taxon>
    </lineage>
</organism>
<dbReference type="EMBL" id="QZEY01000001">
    <property type="protein sequence ID" value="RJL35405.1"/>
    <property type="molecule type" value="Genomic_DNA"/>
</dbReference>
<name>A0A3A4B108_9ACTN</name>
<evidence type="ECO:0000313" key="4">
    <source>
        <dbReference type="Proteomes" id="UP000265768"/>
    </source>
</evidence>
<feature type="transmembrane region" description="Helical" evidence="2">
    <location>
        <begin position="198"/>
        <end position="215"/>
    </location>
</feature>
<feature type="compositionally biased region" description="Low complexity" evidence="1">
    <location>
        <begin position="1"/>
        <end position="18"/>
    </location>
</feature>
<dbReference type="OrthoDB" id="8159487at2"/>
<feature type="transmembrane region" description="Helical" evidence="2">
    <location>
        <begin position="124"/>
        <end position="143"/>
    </location>
</feature>
<dbReference type="AlphaFoldDB" id="A0A3A4B108"/>
<keyword evidence="4" id="KW-1185">Reference proteome</keyword>
<dbReference type="InterPro" id="IPR009339">
    <property type="entry name" value="DUF998"/>
</dbReference>
<keyword evidence="2" id="KW-1133">Transmembrane helix</keyword>
<evidence type="ECO:0000256" key="1">
    <source>
        <dbReference type="SAM" id="MobiDB-lite"/>
    </source>
</evidence>
<feature type="transmembrane region" description="Helical" evidence="2">
    <location>
        <begin position="221"/>
        <end position="240"/>
    </location>
</feature>
<feature type="region of interest" description="Disordered" evidence="1">
    <location>
        <begin position="1"/>
        <end position="35"/>
    </location>
</feature>
<dbReference type="Proteomes" id="UP000265768">
    <property type="component" value="Unassembled WGS sequence"/>
</dbReference>
<evidence type="ECO:0000313" key="3">
    <source>
        <dbReference type="EMBL" id="RJL35405.1"/>
    </source>
</evidence>
<evidence type="ECO:0000256" key="2">
    <source>
        <dbReference type="SAM" id="Phobius"/>
    </source>
</evidence>
<comment type="caution">
    <text evidence="3">The sequence shown here is derived from an EMBL/GenBank/DDBJ whole genome shotgun (WGS) entry which is preliminary data.</text>
</comment>
<feature type="transmembrane region" description="Helical" evidence="2">
    <location>
        <begin position="163"/>
        <end position="186"/>
    </location>
</feature>
<keyword evidence="2" id="KW-0812">Transmembrane</keyword>
<reference evidence="3 4" key="1">
    <citation type="submission" date="2018-09" db="EMBL/GenBank/DDBJ databases">
        <title>YIM 75507 draft genome.</title>
        <authorList>
            <person name="Tang S."/>
            <person name="Feng Y."/>
        </authorList>
    </citation>
    <scope>NUCLEOTIDE SEQUENCE [LARGE SCALE GENOMIC DNA]</scope>
    <source>
        <strain evidence="3 4">YIM 75507</strain>
    </source>
</reference>
<feature type="transmembrane region" description="Helical" evidence="2">
    <location>
        <begin position="90"/>
        <end position="112"/>
    </location>
</feature>
<protein>
    <submittedName>
        <fullName evidence="3">DUF998 domain-containing protein</fullName>
    </submittedName>
</protein>
<proteinExistence type="predicted"/>
<gene>
    <name evidence="3" type="ORF">D5H75_00895</name>
</gene>
<feature type="transmembrane region" description="Helical" evidence="2">
    <location>
        <begin position="51"/>
        <end position="70"/>
    </location>
</feature>
<keyword evidence="2" id="KW-0472">Membrane</keyword>
<accession>A0A3A4B108</accession>